<sequence>MVTEQRPETRSFNIVTDSGQTYRRNSRHLCASKENSLPDVVEEVAGDDTERSVQEDNVQDQTVVDENTEQGYCRSGRLVKKPIRFGDFEMG</sequence>
<organism evidence="1 2">
    <name type="scientific">Anabarilius grahami</name>
    <name type="common">Kanglang fish</name>
    <name type="synonym">Barilius grahami</name>
    <dbReference type="NCBI Taxonomy" id="495550"/>
    <lineage>
        <taxon>Eukaryota</taxon>
        <taxon>Metazoa</taxon>
        <taxon>Chordata</taxon>
        <taxon>Craniata</taxon>
        <taxon>Vertebrata</taxon>
        <taxon>Euteleostomi</taxon>
        <taxon>Actinopterygii</taxon>
        <taxon>Neopterygii</taxon>
        <taxon>Teleostei</taxon>
        <taxon>Ostariophysi</taxon>
        <taxon>Cypriniformes</taxon>
        <taxon>Xenocyprididae</taxon>
        <taxon>Xenocypridinae</taxon>
        <taxon>Xenocypridinae incertae sedis</taxon>
        <taxon>Anabarilius</taxon>
    </lineage>
</organism>
<proteinExistence type="predicted"/>
<dbReference type="Proteomes" id="UP000281406">
    <property type="component" value="Unassembled WGS sequence"/>
</dbReference>
<accession>A0A3N0XMU7</accession>
<keyword evidence="2" id="KW-1185">Reference proteome</keyword>
<name>A0A3N0XMU7_ANAGA</name>
<reference evidence="1 2" key="1">
    <citation type="submission" date="2018-10" db="EMBL/GenBank/DDBJ databases">
        <title>Genome assembly for a Yunnan-Guizhou Plateau 3E fish, Anabarilius grahami (Regan), and its evolutionary and genetic applications.</title>
        <authorList>
            <person name="Jiang W."/>
        </authorList>
    </citation>
    <scope>NUCLEOTIDE SEQUENCE [LARGE SCALE GENOMIC DNA]</scope>
    <source>
        <strain evidence="1">AG-KIZ</strain>
        <tissue evidence="1">Muscle</tissue>
    </source>
</reference>
<gene>
    <name evidence="1" type="ORF">DPX16_23810</name>
</gene>
<protein>
    <submittedName>
        <fullName evidence="1">Uncharacterized protein</fullName>
    </submittedName>
</protein>
<dbReference type="AlphaFoldDB" id="A0A3N0XMU7"/>
<comment type="caution">
    <text evidence="1">The sequence shown here is derived from an EMBL/GenBank/DDBJ whole genome shotgun (WGS) entry which is preliminary data.</text>
</comment>
<evidence type="ECO:0000313" key="2">
    <source>
        <dbReference type="Proteomes" id="UP000281406"/>
    </source>
</evidence>
<dbReference type="EMBL" id="RJVU01068630">
    <property type="protein sequence ID" value="ROI78846.1"/>
    <property type="molecule type" value="Genomic_DNA"/>
</dbReference>
<evidence type="ECO:0000313" key="1">
    <source>
        <dbReference type="EMBL" id="ROI78846.1"/>
    </source>
</evidence>